<gene>
    <name evidence="1" type="ORF">PsorP6_012579</name>
</gene>
<comment type="caution">
    <text evidence="1">The sequence shown here is derived from an EMBL/GenBank/DDBJ whole genome shotgun (WGS) entry which is preliminary data.</text>
</comment>
<sequence>MKSTSRCGQEHNRFITLSLRSFQFATCSVALVLMAISFKAQNVTVFTDNGEALELTVYYGGPAVNFVLLVSFAACLYDLFFLLLVFMLRCASIPPPWSFGVDAIFTMLFMSAGCALAASDYVRYCDALDEIVHCALLASGAALCFMAFVGFLMSVAWGAWMRNTWVTPRKKDPLGQATTSLRSGPLNDAVLGDMELDLERATTTDASSTYFRTVLDSQ</sequence>
<reference evidence="1 2" key="1">
    <citation type="journal article" date="2022" name="bioRxiv">
        <title>The genome of the oomycete Peronosclerospora sorghi, a cosmopolitan pathogen of maize and sorghum, is inflated with dispersed pseudogenes.</title>
        <authorList>
            <person name="Fletcher K."/>
            <person name="Martin F."/>
            <person name="Isakeit T."/>
            <person name="Cavanaugh K."/>
            <person name="Magill C."/>
            <person name="Michelmore R."/>
        </authorList>
    </citation>
    <scope>NUCLEOTIDE SEQUENCE [LARGE SCALE GENOMIC DNA]</scope>
    <source>
        <strain evidence="1">P6</strain>
    </source>
</reference>
<name>A0ACC0WF06_9STRA</name>
<dbReference type="EMBL" id="CM047592">
    <property type="protein sequence ID" value="KAI9917394.1"/>
    <property type="molecule type" value="Genomic_DNA"/>
</dbReference>
<evidence type="ECO:0000313" key="1">
    <source>
        <dbReference type="EMBL" id="KAI9917394.1"/>
    </source>
</evidence>
<protein>
    <submittedName>
        <fullName evidence="1">Uncharacterized protein</fullName>
    </submittedName>
</protein>
<dbReference type="Proteomes" id="UP001163321">
    <property type="component" value="Chromosome 13"/>
</dbReference>
<proteinExistence type="predicted"/>
<keyword evidence="2" id="KW-1185">Reference proteome</keyword>
<accession>A0ACC0WF06</accession>
<organism evidence="1 2">
    <name type="scientific">Peronosclerospora sorghi</name>
    <dbReference type="NCBI Taxonomy" id="230839"/>
    <lineage>
        <taxon>Eukaryota</taxon>
        <taxon>Sar</taxon>
        <taxon>Stramenopiles</taxon>
        <taxon>Oomycota</taxon>
        <taxon>Peronosporomycetes</taxon>
        <taxon>Peronosporales</taxon>
        <taxon>Peronosporaceae</taxon>
        <taxon>Peronosclerospora</taxon>
    </lineage>
</organism>
<evidence type="ECO:0000313" key="2">
    <source>
        <dbReference type="Proteomes" id="UP001163321"/>
    </source>
</evidence>